<evidence type="ECO:0000313" key="2">
    <source>
        <dbReference type="Proteomes" id="UP000274601"/>
    </source>
</evidence>
<sequence length="72" mass="8115">MFDRENEVPADDTGPRCPDESALAMALTTVWMLRTGRLIDRRPVLHELSAEELVEFWDDPFAEPITKTAGAL</sequence>
<keyword evidence="2" id="KW-1185">Reference proteome</keyword>
<evidence type="ECO:0000313" key="1">
    <source>
        <dbReference type="EMBL" id="RKS70958.1"/>
    </source>
</evidence>
<accession>A0A495QGL6</accession>
<name>A0A495QGL6_9ACTN</name>
<proteinExistence type="predicted"/>
<organism evidence="1 2">
    <name type="scientific">Actinomadura pelletieri DSM 43383</name>
    <dbReference type="NCBI Taxonomy" id="1120940"/>
    <lineage>
        <taxon>Bacteria</taxon>
        <taxon>Bacillati</taxon>
        <taxon>Actinomycetota</taxon>
        <taxon>Actinomycetes</taxon>
        <taxon>Streptosporangiales</taxon>
        <taxon>Thermomonosporaceae</taxon>
        <taxon>Actinomadura</taxon>
    </lineage>
</organism>
<dbReference type="OrthoDB" id="3480693at2"/>
<reference evidence="1 2" key="1">
    <citation type="submission" date="2018-10" db="EMBL/GenBank/DDBJ databases">
        <title>Genomic Encyclopedia of Archaeal and Bacterial Type Strains, Phase II (KMG-II): from individual species to whole genera.</title>
        <authorList>
            <person name="Goeker M."/>
        </authorList>
    </citation>
    <scope>NUCLEOTIDE SEQUENCE [LARGE SCALE GENOMIC DNA]</scope>
    <source>
        <strain evidence="1 2">DSM 43383</strain>
    </source>
</reference>
<comment type="caution">
    <text evidence="1">The sequence shown here is derived from an EMBL/GenBank/DDBJ whole genome shotgun (WGS) entry which is preliminary data.</text>
</comment>
<dbReference type="RefSeq" id="WP_121437174.1">
    <property type="nucleotide sequence ID" value="NZ_RBWU01000006.1"/>
</dbReference>
<gene>
    <name evidence="1" type="ORF">BZB76_5438</name>
</gene>
<protein>
    <submittedName>
        <fullName evidence="1">Uncharacterized protein</fullName>
    </submittedName>
</protein>
<dbReference type="Proteomes" id="UP000274601">
    <property type="component" value="Unassembled WGS sequence"/>
</dbReference>
<dbReference type="AlphaFoldDB" id="A0A495QGL6"/>
<dbReference type="EMBL" id="RBWU01000006">
    <property type="protein sequence ID" value="RKS70958.1"/>
    <property type="molecule type" value="Genomic_DNA"/>
</dbReference>